<accession>A0A2K2U5J1</accession>
<evidence type="ECO:0008006" key="4">
    <source>
        <dbReference type="Google" id="ProtNLM"/>
    </source>
</evidence>
<dbReference type="EMBL" id="PPEL01000023">
    <property type="protein sequence ID" value="PNV65605.1"/>
    <property type="molecule type" value="Genomic_DNA"/>
</dbReference>
<keyword evidence="3" id="KW-1185">Reference proteome</keyword>
<comment type="caution">
    <text evidence="2">The sequence shown here is derived from an EMBL/GenBank/DDBJ whole genome shotgun (WGS) entry which is preliminary data.</text>
</comment>
<feature type="signal peptide" evidence="1">
    <location>
        <begin position="1"/>
        <end position="23"/>
    </location>
</feature>
<evidence type="ECO:0000256" key="1">
    <source>
        <dbReference type="SAM" id="SignalP"/>
    </source>
</evidence>
<protein>
    <recommendedName>
        <fullName evidence="4">Lipoprotein</fullName>
    </recommendedName>
</protein>
<dbReference type="RefSeq" id="WP_087198125.1">
    <property type="nucleotide sequence ID" value="NZ_PPEL01000023.1"/>
</dbReference>
<evidence type="ECO:0000313" key="3">
    <source>
        <dbReference type="Proteomes" id="UP000236488"/>
    </source>
</evidence>
<sequence length="254" mass="27721">MGGKTIGALLGAALCLAALSGCAGPASLKGTTWYYSTGSEVKSIQFSGEERGVTSEGLSFSYEADGDVVTIDSGLGGSVLTRSERNGVEILEGNGYVFYQDQAIPQSEIDAARQEKERAVAAEAEKRAAELREELEGTWRWANENGYYDYTDARTVTFNADGTWESSMVEHDVERSGNWDVEVTERTAEGSGVWKVVYSGEKTTFDRMAFDLNISKADGSEFSQEEKGDFASGYPSEFFIKNGEIAALSRYERQ</sequence>
<name>A0A2K2U5J1_9ACTN</name>
<evidence type="ECO:0000313" key="2">
    <source>
        <dbReference type="EMBL" id="PNV65605.1"/>
    </source>
</evidence>
<proteinExistence type="predicted"/>
<dbReference type="AlphaFoldDB" id="A0A2K2U5J1"/>
<dbReference type="PROSITE" id="PS51257">
    <property type="entry name" value="PROKAR_LIPOPROTEIN"/>
    <property type="match status" value="1"/>
</dbReference>
<dbReference type="Proteomes" id="UP000236488">
    <property type="component" value="Unassembled WGS sequence"/>
</dbReference>
<feature type="chain" id="PRO_5038988615" description="Lipoprotein" evidence="1">
    <location>
        <begin position="24"/>
        <end position="254"/>
    </location>
</feature>
<gene>
    <name evidence="2" type="ORF">C2L80_05635</name>
</gene>
<keyword evidence="1" id="KW-0732">Signal</keyword>
<reference evidence="2 3" key="1">
    <citation type="journal article" date="2018" name="Int. J. Syst. Evol. Microbiol.">
        <title>Rubneribacter badeniensis gen. nov., sp. nov. and Enteroscipio rubneri gen. nov., sp. nov., new members of the Eggerthellaceae isolated from human faeces.</title>
        <authorList>
            <person name="Danylec N."/>
            <person name="Gobl A."/>
            <person name="Stoll D.A."/>
            <person name="Hetzer B."/>
            <person name="Kulling S.E."/>
            <person name="Huch M."/>
        </authorList>
    </citation>
    <scope>NUCLEOTIDE SEQUENCE [LARGE SCALE GENOMIC DNA]</scope>
    <source>
        <strain evidence="2 3">ResAG-85</strain>
    </source>
</reference>
<organism evidence="2 3">
    <name type="scientific">Rubneribacter badeniensis</name>
    <dbReference type="NCBI Taxonomy" id="2070688"/>
    <lineage>
        <taxon>Bacteria</taxon>
        <taxon>Bacillati</taxon>
        <taxon>Actinomycetota</taxon>
        <taxon>Coriobacteriia</taxon>
        <taxon>Eggerthellales</taxon>
        <taxon>Eggerthellaceae</taxon>
        <taxon>Rubneribacter</taxon>
    </lineage>
</organism>